<evidence type="ECO:0000313" key="2">
    <source>
        <dbReference type="EMBL" id="EEH36415.2"/>
    </source>
</evidence>
<protein>
    <submittedName>
        <fullName evidence="2">Uncharacterized protein</fullName>
    </submittedName>
</protein>
<dbReference type="OrthoDB" id="10572819at2759"/>
<dbReference type="VEuPathDB" id="FungiDB:PAAG_06833"/>
<gene>
    <name evidence="2" type="ORF">PAAG_06833</name>
</gene>
<name>C1H7U2_PARBA</name>
<feature type="compositionally biased region" description="Polar residues" evidence="1">
    <location>
        <begin position="281"/>
        <end position="301"/>
    </location>
</feature>
<dbReference type="KEGG" id="pbl:PAAG_06833"/>
<feature type="region of interest" description="Disordered" evidence="1">
    <location>
        <begin position="262"/>
        <end position="301"/>
    </location>
</feature>
<reference evidence="2 3" key="1">
    <citation type="journal article" date="2011" name="PLoS Genet.">
        <title>Comparative genomic analysis of human fungal pathogens causing paracoccidioidomycosis.</title>
        <authorList>
            <person name="Desjardins C.A."/>
            <person name="Champion M.D."/>
            <person name="Holder J.W."/>
            <person name="Muszewska A."/>
            <person name="Goldberg J."/>
            <person name="Bailao A.M."/>
            <person name="Brigido M.M."/>
            <person name="Ferreira M.E."/>
            <person name="Garcia A.M."/>
            <person name="Grynberg M."/>
            <person name="Gujja S."/>
            <person name="Heiman D.I."/>
            <person name="Henn M.R."/>
            <person name="Kodira C.D."/>
            <person name="Leon-Narvaez H."/>
            <person name="Longo L.V."/>
            <person name="Ma L.J."/>
            <person name="Malavazi I."/>
            <person name="Matsuo A.L."/>
            <person name="Morais F.V."/>
            <person name="Pereira M."/>
            <person name="Rodriguez-Brito S."/>
            <person name="Sakthikumar S."/>
            <person name="Salem-Izacc S.M."/>
            <person name="Sykes S.M."/>
            <person name="Teixeira M.M."/>
            <person name="Vallejo M.C."/>
            <person name="Walter M.E."/>
            <person name="Yandava C."/>
            <person name="Young S."/>
            <person name="Zeng Q."/>
            <person name="Zucker J."/>
            <person name="Felipe M.S."/>
            <person name="Goldman G.H."/>
            <person name="Haas B.J."/>
            <person name="McEwen J.G."/>
            <person name="Nino-Vega G."/>
            <person name="Puccia R."/>
            <person name="San-Blas G."/>
            <person name="Soares C.M."/>
            <person name="Birren B.W."/>
            <person name="Cuomo C.A."/>
        </authorList>
    </citation>
    <scope>NUCLEOTIDE SEQUENCE [LARGE SCALE GENOMIC DNA]</scope>
    <source>
        <strain evidence="3">ATCC MYA-826 / Pb01</strain>
    </source>
</reference>
<keyword evidence="3" id="KW-1185">Reference proteome</keyword>
<dbReference type="HOGENOM" id="CLU_924687_0_0_1"/>
<dbReference type="EMBL" id="KN294011">
    <property type="protein sequence ID" value="EEH36415.2"/>
    <property type="molecule type" value="Genomic_DNA"/>
</dbReference>
<evidence type="ECO:0000256" key="1">
    <source>
        <dbReference type="SAM" id="MobiDB-lite"/>
    </source>
</evidence>
<proteinExistence type="predicted"/>
<evidence type="ECO:0000313" key="3">
    <source>
        <dbReference type="Proteomes" id="UP000002059"/>
    </source>
</evidence>
<dbReference type="RefSeq" id="XP_015700466.1">
    <property type="nucleotide sequence ID" value="XM_015846031.1"/>
</dbReference>
<dbReference type="AlphaFoldDB" id="C1H7U2"/>
<organism evidence="2 3">
    <name type="scientific">Paracoccidioides lutzii (strain ATCC MYA-826 / Pb01)</name>
    <name type="common">Paracoccidioides brasiliensis</name>
    <dbReference type="NCBI Taxonomy" id="502779"/>
    <lineage>
        <taxon>Eukaryota</taxon>
        <taxon>Fungi</taxon>
        <taxon>Dikarya</taxon>
        <taxon>Ascomycota</taxon>
        <taxon>Pezizomycotina</taxon>
        <taxon>Eurotiomycetes</taxon>
        <taxon>Eurotiomycetidae</taxon>
        <taxon>Onygenales</taxon>
        <taxon>Ajellomycetaceae</taxon>
        <taxon>Paracoccidioides</taxon>
    </lineage>
</organism>
<accession>C1H7U2</accession>
<dbReference type="GeneID" id="9094544"/>
<dbReference type="Proteomes" id="UP000002059">
    <property type="component" value="Partially assembled WGS sequence"/>
</dbReference>
<sequence>MAGFAYHGIRKGWPTMWNIADEKLSLRIRIAWHCTTGLAASAQDIRAFPAPLLRKVKMHTVEFKHPNITVGGITRCEVQLHRLPEGIWAWESQILYHIPKSSMVLLYVRLASNPTQMKCLQQTSYARLSRSCEAQRSRLCASIYWVSIISTPRSTLWPIYCSQFFPIPILKTIQITHRRKTTHLNFSWRVPLQVVRYLFFPKAEEEPFLPLLRLNNEIKMKNQKQHNSRHSSAEELCTSLEVFVSTICASVPTMRSIIKMHMGGSGADRGPSYEADKNSDSNRGQALTLNNGWRKTTARPQ</sequence>